<evidence type="ECO:0000256" key="1">
    <source>
        <dbReference type="SAM" id="Phobius"/>
    </source>
</evidence>
<feature type="transmembrane region" description="Helical" evidence="1">
    <location>
        <begin position="74"/>
        <end position="95"/>
    </location>
</feature>
<accession>A0A2P8HFW2</accession>
<feature type="transmembrane region" description="Helical" evidence="1">
    <location>
        <begin position="47"/>
        <end position="67"/>
    </location>
</feature>
<dbReference type="RefSeq" id="WP_106588767.1">
    <property type="nucleotide sequence ID" value="NZ_PYAV01000007.1"/>
</dbReference>
<evidence type="ECO:0000313" key="3">
    <source>
        <dbReference type="Proteomes" id="UP000242310"/>
    </source>
</evidence>
<feature type="transmembrane region" description="Helical" evidence="1">
    <location>
        <begin position="107"/>
        <end position="124"/>
    </location>
</feature>
<evidence type="ECO:0000313" key="2">
    <source>
        <dbReference type="EMBL" id="PSL45119.1"/>
    </source>
</evidence>
<organism evidence="2 3">
    <name type="scientific">Salsuginibacillus halophilus</name>
    <dbReference type="NCBI Taxonomy" id="517424"/>
    <lineage>
        <taxon>Bacteria</taxon>
        <taxon>Bacillati</taxon>
        <taxon>Bacillota</taxon>
        <taxon>Bacilli</taxon>
        <taxon>Bacillales</taxon>
        <taxon>Bacillaceae</taxon>
        <taxon>Salsuginibacillus</taxon>
    </lineage>
</organism>
<comment type="caution">
    <text evidence="2">The sequence shown here is derived from an EMBL/GenBank/DDBJ whole genome shotgun (WGS) entry which is preliminary data.</text>
</comment>
<dbReference type="Proteomes" id="UP000242310">
    <property type="component" value="Unassembled WGS sequence"/>
</dbReference>
<feature type="transmembrane region" description="Helical" evidence="1">
    <location>
        <begin position="12"/>
        <end position="35"/>
    </location>
</feature>
<dbReference type="Pfam" id="PF12670">
    <property type="entry name" value="DUF3792"/>
    <property type="match status" value="1"/>
</dbReference>
<dbReference type="EMBL" id="PYAV01000007">
    <property type="protein sequence ID" value="PSL45119.1"/>
    <property type="molecule type" value="Genomic_DNA"/>
</dbReference>
<keyword evidence="3" id="KW-1185">Reference proteome</keyword>
<keyword evidence="1" id="KW-1133">Transmembrane helix</keyword>
<reference evidence="2 3" key="1">
    <citation type="submission" date="2018-03" db="EMBL/GenBank/DDBJ databases">
        <title>Genomic Encyclopedia of Type Strains, Phase III (KMG-III): the genomes of soil and plant-associated and newly described type strains.</title>
        <authorList>
            <person name="Whitman W."/>
        </authorList>
    </citation>
    <scope>NUCLEOTIDE SEQUENCE [LARGE SCALE GENOMIC DNA]</scope>
    <source>
        <strain evidence="2 3">CGMCC 1.07653</strain>
    </source>
</reference>
<dbReference type="AlphaFoldDB" id="A0A2P8HFW2"/>
<name>A0A2P8HFW2_9BACI</name>
<sequence>MEEQPTSSLLKASLYGSGIIFAFMILTSAFLAFMYRFTAVEEQAAGWLLLLLGCGCFAAGGAAAGLFAKRRGLITGGMAAGSLVLLFILFQYLGFDGVMSIAQTGQYALYLGSAALGGAVGVNLRH</sequence>
<protein>
    <submittedName>
        <fullName evidence="2">Putative membrane protein (TIGR04086 family)</fullName>
    </submittedName>
</protein>
<dbReference type="InterPro" id="IPR023804">
    <property type="entry name" value="DUF3792_TM"/>
</dbReference>
<dbReference type="NCBIfam" id="TIGR04086">
    <property type="entry name" value="TIGR04086_membr"/>
    <property type="match status" value="1"/>
</dbReference>
<keyword evidence="1" id="KW-0472">Membrane</keyword>
<gene>
    <name evidence="2" type="ORF">B0H94_107124</name>
</gene>
<keyword evidence="1" id="KW-0812">Transmembrane</keyword>
<proteinExistence type="predicted"/>